<feature type="transmembrane region" description="Helical" evidence="1">
    <location>
        <begin position="6"/>
        <end position="25"/>
    </location>
</feature>
<dbReference type="AlphaFoldDB" id="A0A1A8WIX5"/>
<keyword evidence="1" id="KW-0472">Membrane</keyword>
<proteinExistence type="predicted"/>
<accession>A0A1A8WIX5</accession>
<reference evidence="3" key="1">
    <citation type="submission" date="2016-05" db="EMBL/GenBank/DDBJ databases">
        <authorList>
            <person name="Naeem Raeece"/>
        </authorList>
    </citation>
    <scope>NUCLEOTIDE SEQUENCE [LARGE SCALE GENOMIC DNA]</scope>
</reference>
<sequence>MEQKNELLLFIEVASSILLLWICLFNHDANIFNKLLDKNCYPCEKLDTRNRRLLTKYSRDKISDVAYFKSNILHNGEYEKKDMSNNEKKVKRKFQKCNRNSLSKAQFYTEVIDSNNGMFDGKHFHFEKKWIKKKDYDHFLEKKRRICAIALKKIKFKNYGYIVVMFIIFYLFAIGIPFLGKIDFLKDGWKSVEGDNIWITLCKFVDDWGKTANSYIFLTLFGILIVISIILLVRGICKILRNNEKYSKIKLITE</sequence>
<organism evidence="2 3">
    <name type="scientific">Plasmodium malariae</name>
    <dbReference type="NCBI Taxonomy" id="5858"/>
    <lineage>
        <taxon>Eukaryota</taxon>
        <taxon>Sar</taxon>
        <taxon>Alveolata</taxon>
        <taxon>Apicomplexa</taxon>
        <taxon>Aconoidasida</taxon>
        <taxon>Haemosporida</taxon>
        <taxon>Plasmodiidae</taxon>
        <taxon>Plasmodium</taxon>
        <taxon>Plasmodium (Plasmodium)</taxon>
    </lineage>
</organism>
<keyword evidence="1" id="KW-0812">Transmembrane</keyword>
<dbReference type="VEuPathDB" id="PlasmoDB:PmUG01_00010200"/>
<evidence type="ECO:0000256" key="1">
    <source>
        <dbReference type="SAM" id="Phobius"/>
    </source>
</evidence>
<dbReference type="Proteomes" id="UP000078597">
    <property type="component" value="Unassembled WGS sequence"/>
</dbReference>
<dbReference type="InterPro" id="IPR022139">
    <property type="entry name" value="Fam-L/Fam-M-like_plasmodium"/>
</dbReference>
<protein>
    <recommendedName>
        <fullName evidence="4">Fam-m protein</fullName>
    </recommendedName>
</protein>
<evidence type="ECO:0000313" key="3">
    <source>
        <dbReference type="Proteomes" id="UP000078597"/>
    </source>
</evidence>
<name>A0A1A8WIX5_PLAMA</name>
<keyword evidence="1" id="KW-1133">Transmembrane helix</keyword>
<evidence type="ECO:0000313" key="2">
    <source>
        <dbReference type="EMBL" id="SBS92904.1"/>
    </source>
</evidence>
<gene>
    <name evidence="2" type="ORF">PMALA_037690</name>
</gene>
<feature type="transmembrane region" description="Helical" evidence="1">
    <location>
        <begin position="215"/>
        <end position="237"/>
    </location>
</feature>
<dbReference type="EMBL" id="FLQW01002286">
    <property type="protein sequence ID" value="SBS92904.1"/>
    <property type="molecule type" value="Genomic_DNA"/>
</dbReference>
<evidence type="ECO:0008006" key="4">
    <source>
        <dbReference type="Google" id="ProtNLM"/>
    </source>
</evidence>
<dbReference type="Pfam" id="PF12420">
    <property type="entry name" value="DUF3671"/>
    <property type="match status" value="1"/>
</dbReference>
<feature type="transmembrane region" description="Helical" evidence="1">
    <location>
        <begin position="159"/>
        <end position="180"/>
    </location>
</feature>